<gene>
    <name evidence="4" type="ORF">DLM85_14460</name>
</gene>
<dbReference type="SUPFAM" id="SSF55729">
    <property type="entry name" value="Acyl-CoA N-acyltransferases (Nat)"/>
    <property type="match status" value="1"/>
</dbReference>
<name>A0A328BH61_9BACT</name>
<sequence>MNALTPAVVSAVTFRPASPDDATALAALVASVGYPTEAVVLSRRLAELTAAGDQVLVAALQGRVVGYAHLHRMPFLHRAPDGRVVTLAVAEELRSQGLGRLLLQAAEQVLRGWGCGRIEITSGFAREAAHRFYRREGYEEQSKRFVKLLGG</sequence>
<comment type="caution">
    <text evidence="4">The sequence shown here is derived from an EMBL/GenBank/DDBJ whole genome shotgun (WGS) entry which is preliminary data.</text>
</comment>
<dbReference type="GO" id="GO:0016747">
    <property type="term" value="F:acyltransferase activity, transferring groups other than amino-acyl groups"/>
    <property type="evidence" value="ECO:0007669"/>
    <property type="project" value="InterPro"/>
</dbReference>
<evidence type="ECO:0000259" key="3">
    <source>
        <dbReference type="PROSITE" id="PS51186"/>
    </source>
</evidence>
<reference evidence="5" key="1">
    <citation type="submission" date="2018-05" db="EMBL/GenBank/DDBJ databases">
        <authorList>
            <person name="Nie L."/>
        </authorList>
    </citation>
    <scope>NUCLEOTIDE SEQUENCE [LARGE SCALE GENOMIC DNA]</scope>
    <source>
        <strain evidence="5">NL</strain>
    </source>
</reference>
<proteinExistence type="predicted"/>
<dbReference type="PROSITE" id="PS51186">
    <property type="entry name" value="GNAT"/>
    <property type="match status" value="1"/>
</dbReference>
<dbReference type="PANTHER" id="PTHR43877">
    <property type="entry name" value="AMINOALKYLPHOSPHONATE N-ACETYLTRANSFERASE-RELATED-RELATED"/>
    <property type="match status" value="1"/>
</dbReference>
<dbReference type="EMBL" id="QHKM01000004">
    <property type="protein sequence ID" value="RAK65909.1"/>
    <property type="molecule type" value="Genomic_DNA"/>
</dbReference>
<dbReference type="RefSeq" id="WP_111478819.1">
    <property type="nucleotide sequence ID" value="NZ_QHKM01000004.1"/>
</dbReference>
<dbReference type="InterPro" id="IPR000182">
    <property type="entry name" value="GNAT_dom"/>
</dbReference>
<dbReference type="Proteomes" id="UP000248553">
    <property type="component" value="Unassembled WGS sequence"/>
</dbReference>
<dbReference type="InterPro" id="IPR050832">
    <property type="entry name" value="Bact_Acetyltransf"/>
</dbReference>
<keyword evidence="5" id="KW-1185">Reference proteome</keyword>
<evidence type="ECO:0000313" key="5">
    <source>
        <dbReference type="Proteomes" id="UP000248553"/>
    </source>
</evidence>
<dbReference type="CDD" id="cd04301">
    <property type="entry name" value="NAT_SF"/>
    <property type="match status" value="1"/>
</dbReference>
<evidence type="ECO:0000256" key="2">
    <source>
        <dbReference type="ARBA" id="ARBA00023315"/>
    </source>
</evidence>
<dbReference type="InterPro" id="IPR016181">
    <property type="entry name" value="Acyl_CoA_acyltransferase"/>
</dbReference>
<protein>
    <submittedName>
        <fullName evidence="4">GNAT family N-acetyltransferase</fullName>
    </submittedName>
</protein>
<dbReference type="Pfam" id="PF00583">
    <property type="entry name" value="Acetyltransf_1"/>
    <property type="match status" value="1"/>
</dbReference>
<evidence type="ECO:0000313" key="4">
    <source>
        <dbReference type="EMBL" id="RAK65909.1"/>
    </source>
</evidence>
<dbReference type="OrthoDB" id="9792929at2"/>
<feature type="domain" description="N-acetyltransferase" evidence="3">
    <location>
        <begin position="12"/>
        <end position="151"/>
    </location>
</feature>
<dbReference type="AlphaFoldDB" id="A0A328BH61"/>
<accession>A0A328BH61</accession>
<keyword evidence="2" id="KW-0012">Acyltransferase</keyword>
<evidence type="ECO:0000256" key="1">
    <source>
        <dbReference type="ARBA" id="ARBA00022679"/>
    </source>
</evidence>
<keyword evidence="1 4" id="KW-0808">Transferase</keyword>
<organism evidence="4 5">
    <name type="scientific">Hymenobacter edaphi</name>
    <dbReference type="NCBI Taxonomy" id="2211146"/>
    <lineage>
        <taxon>Bacteria</taxon>
        <taxon>Pseudomonadati</taxon>
        <taxon>Bacteroidota</taxon>
        <taxon>Cytophagia</taxon>
        <taxon>Cytophagales</taxon>
        <taxon>Hymenobacteraceae</taxon>
        <taxon>Hymenobacter</taxon>
    </lineage>
</organism>
<dbReference type="Gene3D" id="3.40.630.30">
    <property type="match status" value="1"/>
</dbReference>